<dbReference type="OrthoDB" id="7058586at2"/>
<dbReference type="RefSeq" id="WP_097152156.1">
    <property type="nucleotide sequence ID" value="NZ_OBEL01000001.1"/>
</dbReference>
<keyword evidence="2" id="KW-1185">Reference proteome</keyword>
<dbReference type="InterPro" id="IPR021295">
    <property type="entry name" value="DUF2867"/>
</dbReference>
<reference evidence="1 2" key="1">
    <citation type="submission" date="2017-09" db="EMBL/GenBank/DDBJ databases">
        <authorList>
            <person name="Ehlers B."/>
            <person name="Leendertz F.H."/>
        </authorList>
    </citation>
    <scope>NUCLEOTIDE SEQUENCE [LARGE SCALE GENOMIC DNA]</scope>
    <source>
        <strain evidence="1 2">DSM 18289</strain>
    </source>
</reference>
<dbReference type="Proteomes" id="UP000219439">
    <property type="component" value="Unassembled WGS sequence"/>
</dbReference>
<evidence type="ECO:0000313" key="1">
    <source>
        <dbReference type="EMBL" id="SNZ07364.1"/>
    </source>
</evidence>
<name>A0A285NCW5_9HYPH</name>
<gene>
    <name evidence="1" type="ORF">SAMN06265368_0882</name>
</gene>
<accession>A0A285NCW5</accession>
<proteinExistence type="predicted"/>
<dbReference type="EMBL" id="OBEL01000001">
    <property type="protein sequence ID" value="SNZ07364.1"/>
    <property type="molecule type" value="Genomic_DNA"/>
</dbReference>
<protein>
    <recommendedName>
        <fullName evidence="3">DUF2867 domain-containing protein</fullName>
    </recommendedName>
</protein>
<dbReference type="Pfam" id="PF11066">
    <property type="entry name" value="DUF2867"/>
    <property type="match status" value="1"/>
</dbReference>
<dbReference type="AlphaFoldDB" id="A0A285NCW5"/>
<organism evidence="1 2">
    <name type="scientific">Cohaesibacter gelatinilyticus</name>
    <dbReference type="NCBI Taxonomy" id="372072"/>
    <lineage>
        <taxon>Bacteria</taxon>
        <taxon>Pseudomonadati</taxon>
        <taxon>Pseudomonadota</taxon>
        <taxon>Alphaproteobacteria</taxon>
        <taxon>Hyphomicrobiales</taxon>
        <taxon>Cohaesibacteraceae</taxon>
    </lineage>
</organism>
<evidence type="ECO:0000313" key="2">
    <source>
        <dbReference type="Proteomes" id="UP000219439"/>
    </source>
</evidence>
<sequence>MSVPISKTIRLHEASALWAYFKDKDHLDCVTISGQTDQSAAELASLVFDQQPAWVEFLMALRNRIVKPLGLKTGHDGPFTIDDPQVESVGIREKIGLFEVFQQSDDEIVLGADDWHLDFRVGIRKSENRVQMASWVHPHNWIGRAYLTLIMPFHHLIVGQSAKRMAVAMQSREKR</sequence>
<evidence type="ECO:0008006" key="3">
    <source>
        <dbReference type="Google" id="ProtNLM"/>
    </source>
</evidence>